<feature type="compositionally biased region" description="Polar residues" evidence="1">
    <location>
        <begin position="34"/>
        <end position="43"/>
    </location>
</feature>
<organism evidence="2 3">
    <name type="scientific">Arthrobacter rhombi</name>
    <dbReference type="NCBI Taxonomy" id="71253"/>
    <lineage>
        <taxon>Bacteria</taxon>
        <taxon>Bacillati</taxon>
        <taxon>Actinomycetota</taxon>
        <taxon>Actinomycetes</taxon>
        <taxon>Micrococcales</taxon>
        <taxon>Micrococcaceae</taxon>
        <taxon>Arthrobacter</taxon>
    </lineage>
</organism>
<evidence type="ECO:0000313" key="3">
    <source>
        <dbReference type="Proteomes" id="UP000195913"/>
    </source>
</evidence>
<feature type="region of interest" description="Disordered" evidence="1">
    <location>
        <begin position="20"/>
        <end position="43"/>
    </location>
</feature>
<gene>
    <name evidence="2" type="ORF">FM101_15340</name>
</gene>
<keyword evidence="3" id="KW-1185">Reference proteome</keyword>
<evidence type="ECO:0000313" key="2">
    <source>
        <dbReference type="EMBL" id="SJM72566.1"/>
    </source>
</evidence>
<sequence>MAMVFIPLHEVGAVMRRARGFSPRARRRPEGLEATQQSGANSG</sequence>
<name>A0A1R4GWD9_9MICC</name>
<accession>A0A1R4GWD9</accession>
<protein>
    <submittedName>
        <fullName evidence="2">Uncharacterized protein</fullName>
    </submittedName>
</protein>
<dbReference type="AlphaFoldDB" id="A0A1R4GWD9"/>
<reference evidence="2 3" key="1">
    <citation type="submission" date="2017-02" db="EMBL/GenBank/DDBJ databases">
        <authorList>
            <person name="Peterson S.W."/>
        </authorList>
    </citation>
    <scope>NUCLEOTIDE SEQUENCE [LARGE SCALE GENOMIC DNA]</scope>
    <source>
        <strain evidence="2 3">B Ar 00.02</strain>
    </source>
</reference>
<proteinExistence type="predicted"/>
<dbReference type="EMBL" id="FUHW01000053">
    <property type="protein sequence ID" value="SJM72566.1"/>
    <property type="molecule type" value="Genomic_DNA"/>
</dbReference>
<dbReference type="Proteomes" id="UP000195913">
    <property type="component" value="Unassembled WGS sequence"/>
</dbReference>
<evidence type="ECO:0000256" key="1">
    <source>
        <dbReference type="SAM" id="MobiDB-lite"/>
    </source>
</evidence>